<accession>A0A2W4BPX2</accession>
<name>A0A2W4BPX2_9ENTE</name>
<dbReference type="STRING" id="1077675.BCR22_05635"/>
<keyword evidence="2" id="KW-1185">Reference proteome</keyword>
<dbReference type="AlphaFoldDB" id="A0A2W4BPX2"/>
<reference evidence="1 2" key="1">
    <citation type="submission" date="2017-11" db="EMBL/GenBank/DDBJ databases">
        <title>Draft genome sequence of Enterococcus plantarum TRW2 strain isolated from lettuce.</title>
        <authorList>
            <person name="Kim E.B."/>
            <person name="Marco M.L."/>
            <person name="Williams T.R."/>
            <person name="You I.H."/>
        </authorList>
    </citation>
    <scope>NUCLEOTIDE SEQUENCE [LARGE SCALE GENOMIC DNA]</scope>
    <source>
        <strain evidence="1 2">TRW2</strain>
    </source>
</reference>
<dbReference type="Proteomes" id="UP000249828">
    <property type="component" value="Unassembled WGS sequence"/>
</dbReference>
<proteinExistence type="predicted"/>
<sequence>MLKKMFVSVISLVVLSVGGVFAYNNFKHKPVYGIVLIDKDGAKINDSIHAQKKDIEKSVVVEGKWIDNSKTLALNTTDAQKLIAFNAFKKVTGSKENYKFEPIRTIAPNETALYSKEHNALVTDEANKAFPTTINEYVVLGESSATVNNLLILPENQYNEFTGSPIYLGVLKVKTDASKALINYTKIEQTQIYNESGA</sequence>
<dbReference type="RefSeq" id="WP_111247558.1">
    <property type="nucleotide sequence ID" value="NZ_PIEU01000049.1"/>
</dbReference>
<comment type="caution">
    <text evidence="1">The sequence shown here is derived from an EMBL/GenBank/DDBJ whole genome shotgun (WGS) entry which is preliminary data.</text>
</comment>
<protein>
    <submittedName>
        <fullName evidence="1">Uncharacterized protein</fullName>
    </submittedName>
</protein>
<evidence type="ECO:0000313" key="2">
    <source>
        <dbReference type="Proteomes" id="UP000249828"/>
    </source>
</evidence>
<dbReference type="Pfam" id="PF17294">
    <property type="entry name" value="Lipoprotein_22"/>
    <property type="match status" value="1"/>
</dbReference>
<dbReference type="Gene3D" id="2.40.40.60">
    <property type="match status" value="1"/>
</dbReference>
<evidence type="ECO:0000313" key="1">
    <source>
        <dbReference type="EMBL" id="PZL75019.1"/>
    </source>
</evidence>
<dbReference type="InterPro" id="IPR035253">
    <property type="entry name" value="Lipoprotein_22_bac"/>
</dbReference>
<dbReference type="EMBL" id="PIEU01000049">
    <property type="protein sequence ID" value="PZL75019.1"/>
    <property type="molecule type" value="Genomic_DNA"/>
</dbReference>
<gene>
    <name evidence="1" type="ORF">CI088_06220</name>
</gene>
<organism evidence="1 2">
    <name type="scientific">Enterococcus plantarum</name>
    <dbReference type="NCBI Taxonomy" id="1077675"/>
    <lineage>
        <taxon>Bacteria</taxon>
        <taxon>Bacillati</taxon>
        <taxon>Bacillota</taxon>
        <taxon>Bacilli</taxon>
        <taxon>Lactobacillales</taxon>
        <taxon>Enterococcaceae</taxon>
        <taxon>Enterococcus</taxon>
    </lineage>
</organism>